<name>A0A382DS19_9ZZZZ</name>
<dbReference type="PANTHER" id="PTHR37485">
    <property type="entry name" value="CELL DIVISION PROTEIN FTSB"/>
    <property type="match status" value="1"/>
</dbReference>
<gene>
    <name evidence="7" type="ORF">METZ01_LOCUS193287</name>
</gene>
<organism evidence="7">
    <name type="scientific">marine metagenome</name>
    <dbReference type="NCBI Taxonomy" id="408172"/>
    <lineage>
        <taxon>unclassified sequences</taxon>
        <taxon>metagenomes</taxon>
        <taxon>ecological metagenomes</taxon>
    </lineage>
</organism>
<dbReference type="GO" id="GO:0030428">
    <property type="term" value="C:cell septum"/>
    <property type="evidence" value="ECO:0007669"/>
    <property type="project" value="TreeGrafter"/>
</dbReference>
<dbReference type="Pfam" id="PF04977">
    <property type="entry name" value="DivIC"/>
    <property type="match status" value="1"/>
</dbReference>
<keyword evidence="1" id="KW-1003">Cell membrane</keyword>
<protein>
    <recommendedName>
        <fullName evidence="8">Cell division protein FtsB</fullName>
    </recommendedName>
</protein>
<dbReference type="InterPro" id="IPR007060">
    <property type="entry name" value="FtsL/DivIC"/>
</dbReference>
<evidence type="ECO:0000256" key="2">
    <source>
        <dbReference type="ARBA" id="ARBA00022618"/>
    </source>
</evidence>
<evidence type="ECO:0000256" key="5">
    <source>
        <dbReference type="ARBA" id="ARBA00023136"/>
    </source>
</evidence>
<evidence type="ECO:0000256" key="6">
    <source>
        <dbReference type="ARBA" id="ARBA00023306"/>
    </source>
</evidence>
<evidence type="ECO:0000256" key="4">
    <source>
        <dbReference type="ARBA" id="ARBA00022989"/>
    </source>
</evidence>
<dbReference type="GO" id="GO:0043093">
    <property type="term" value="P:FtsZ-dependent cytokinesis"/>
    <property type="evidence" value="ECO:0007669"/>
    <property type="project" value="TreeGrafter"/>
</dbReference>
<accession>A0A382DS19</accession>
<keyword evidence="5" id="KW-0472">Membrane</keyword>
<sequence length="76" mass="9025">MIKEDIVIQEDQNKELFEKNVYLEQEKKRLNSGIEAIEGLARSELGLIKPGEVFYQFKKDNEIRKINTLKEERLDE</sequence>
<keyword evidence="4" id="KW-1133">Transmembrane helix</keyword>
<keyword evidence="2" id="KW-0132">Cell division</keyword>
<evidence type="ECO:0000256" key="3">
    <source>
        <dbReference type="ARBA" id="ARBA00022692"/>
    </source>
</evidence>
<evidence type="ECO:0000313" key="7">
    <source>
        <dbReference type="EMBL" id="SVB40433.1"/>
    </source>
</evidence>
<keyword evidence="3" id="KW-0812">Transmembrane</keyword>
<evidence type="ECO:0008006" key="8">
    <source>
        <dbReference type="Google" id="ProtNLM"/>
    </source>
</evidence>
<proteinExistence type="predicted"/>
<dbReference type="AlphaFoldDB" id="A0A382DS19"/>
<evidence type="ECO:0000256" key="1">
    <source>
        <dbReference type="ARBA" id="ARBA00022475"/>
    </source>
</evidence>
<dbReference type="InterPro" id="IPR023081">
    <property type="entry name" value="Cell_div_FtsB"/>
</dbReference>
<dbReference type="EMBL" id="UINC01040489">
    <property type="protein sequence ID" value="SVB40433.1"/>
    <property type="molecule type" value="Genomic_DNA"/>
</dbReference>
<keyword evidence="6" id="KW-0131">Cell cycle</keyword>
<reference evidence="7" key="1">
    <citation type="submission" date="2018-05" db="EMBL/GenBank/DDBJ databases">
        <authorList>
            <person name="Lanie J.A."/>
            <person name="Ng W.-L."/>
            <person name="Kazmierczak K.M."/>
            <person name="Andrzejewski T.M."/>
            <person name="Davidsen T.M."/>
            <person name="Wayne K.J."/>
            <person name="Tettelin H."/>
            <person name="Glass J.I."/>
            <person name="Rusch D."/>
            <person name="Podicherti R."/>
            <person name="Tsui H.-C.T."/>
            <person name="Winkler M.E."/>
        </authorList>
    </citation>
    <scope>NUCLEOTIDE SEQUENCE</scope>
</reference>
<dbReference type="PANTHER" id="PTHR37485:SF1">
    <property type="entry name" value="CELL DIVISION PROTEIN FTSB"/>
    <property type="match status" value="1"/>
</dbReference>